<name>A0ACC3NRN1_9PEZI</name>
<accession>A0ACC3NRN1</accession>
<dbReference type="EMBL" id="JAUTXU010000017">
    <property type="protein sequence ID" value="KAK3721561.1"/>
    <property type="molecule type" value="Genomic_DNA"/>
</dbReference>
<proteinExistence type="predicted"/>
<dbReference type="Proteomes" id="UP001281147">
    <property type="component" value="Unassembled WGS sequence"/>
</dbReference>
<evidence type="ECO:0000313" key="2">
    <source>
        <dbReference type="Proteomes" id="UP001281147"/>
    </source>
</evidence>
<keyword evidence="2" id="KW-1185">Reference proteome</keyword>
<reference evidence="1" key="1">
    <citation type="submission" date="2023-07" db="EMBL/GenBank/DDBJ databases">
        <title>Black Yeasts Isolated from many extreme environments.</title>
        <authorList>
            <person name="Coleine C."/>
            <person name="Stajich J.E."/>
            <person name="Selbmann L."/>
        </authorList>
    </citation>
    <scope>NUCLEOTIDE SEQUENCE</scope>
    <source>
        <strain evidence="1">CCFEE 5714</strain>
    </source>
</reference>
<sequence>MDDTVQNDAHPRPSDRTIAFAVSVVLSKPEELTVRDEEYIQLLRQHVAKGRRENAISSVYRHLDGSSYWRSEYERVKDAMKAAEGENADLKRQMEDLRTSIESSKSISPAKKRKKPNEDVVPVPRSPKQPKHERSPTKSASAATEAFADLNIAELGEAGNILMRRLYQVHSLLQSHNKTEAPVLAQQLMGAAAALPQVIQRAVQRHNSTPNADDNALKTVLTAAGSSFLLLITAFSRLSHVTDGPTVQGHVTYALVQMYSRLVDCFRELSLLEARKTMKVESSTSCHTKQSLSKAKGKHAKTIGIKDNTPLSMMTSFMSSAVDGLDPKVDTHKALFEGLAYVVISELGSRLYKLVFGHDRGATIEQEITTSGQPDDIEDGPELASDLSEDIDQKAARLAAPYLVHLLNLVMRAAPSYLGANAPSKTSKSKQASNKGATKGALAIAAKERLQRTLVNCIFGSEGLDDNDPFVDCLKMPIVDGPALFMPKVKEAEVQEWFQEEVWRLLGWDILSREGDW</sequence>
<protein>
    <submittedName>
        <fullName evidence="1">Uncharacterized protein</fullName>
    </submittedName>
</protein>
<comment type="caution">
    <text evidence="1">The sequence shown here is derived from an EMBL/GenBank/DDBJ whole genome shotgun (WGS) entry which is preliminary data.</text>
</comment>
<gene>
    <name evidence="1" type="ORF">LTR37_003117</name>
</gene>
<evidence type="ECO:0000313" key="1">
    <source>
        <dbReference type="EMBL" id="KAK3721561.1"/>
    </source>
</evidence>
<organism evidence="1 2">
    <name type="scientific">Vermiconidia calcicola</name>
    <dbReference type="NCBI Taxonomy" id="1690605"/>
    <lineage>
        <taxon>Eukaryota</taxon>
        <taxon>Fungi</taxon>
        <taxon>Dikarya</taxon>
        <taxon>Ascomycota</taxon>
        <taxon>Pezizomycotina</taxon>
        <taxon>Dothideomycetes</taxon>
        <taxon>Dothideomycetidae</taxon>
        <taxon>Mycosphaerellales</taxon>
        <taxon>Extremaceae</taxon>
        <taxon>Vermiconidia</taxon>
    </lineage>
</organism>